<dbReference type="Gene3D" id="3.30.1370.110">
    <property type="match status" value="1"/>
</dbReference>
<protein>
    <submittedName>
        <fullName evidence="2">MutS-like SmrA family DNA endonuclease</fullName>
    </submittedName>
</protein>
<dbReference type="Proteomes" id="UP001327219">
    <property type="component" value="Chromosome"/>
</dbReference>
<reference evidence="2 3" key="1">
    <citation type="submission" date="2022-11" db="EMBL/GenBank/DDBJ databases">
        <title>Host association and intracellularity evolved multiple times independently in the Rickettsiales.</title>
        <authorList>
            <person name="Castelli M."/>
            <person name="Nardi T."/>
            <person name="Gammuto L."/>
            <person name="Bellinzona G."/>
            <person name="Sabaneyeva E."/>
            <person name="Potekhin A."/>
            <person name="Serra V."/>
            <person name="Petroni G."/>
            <person name="Sassera D."/>
        </authorList>
    </citation>
    <scope>NUCLEOTIDE SEQUENCE [LARGE SCALE GENOMIC DNA]</scope>
    <source>
        <strain evidence="2 3">NDG2</strain>
    </source>
</reference>
<dbReference type="InterPro" id="IPR036063">
    <property type="entry name" value="Smr_dom_sf"/>
</dbReference>
<dbReference type="PROSITE" id="PS50828">
    <property type="entry name" value="SMR"/>
    <property type="match status" value="1"/>
</dbReference>
<gene>
    <name evidence="2" type="ORF">Bandiella_00607</name>
</gene>
<dbReference type="SMART" id="SM00463">
    <property type="entry name" value="SMR"/>
    <property type="match status" value="1"/>
</dbReference>
<name>A0ABZ0UK69_9RICK</name>
<feature type="domain" description="Smr" evidence="1">
    <location>
        <begin position="90"/>
        <end position="174"/>
    </location>
</feature>
<dbReference type="PANTHER" id="PTHR35562">
    <property type="entry name" value="DNA ENDONUCLEASE SMRA-RELATED"/>
    <property type="match status" value="1"/>
</dbReference>
<proteinExistence type="predicted"/>
<evidence type="ECO:0000313" key="3">
    <source>
        <dbReference type="Proteomes" id="UP001327219"/>
    </source>
</evidence>
<dbReference type="PANTHER" id="PTHR35562:SF2">
    <property type="entry name" value="DNA ENDONUCLEASE SMRA-RELATED"/>
    <property type="match status" value="1"/>
</dbReference>
<dbReference type="Pfam" id="PF01713">
    <property type="entry name" value="Smr"/>
    <property type="match status" value="1"/>
</dbReference>
<keyword evidence="3" id="KW-1185">Reference proteome</keyword>
<sequence>MSKKGYIFAKEDVDIWSEAIKDVKRLKERTLAVSNIKADITINNRRNTIPQVPVLKGQQNYVLKLGDATKINHSMLRTISKGNYKIDSSIDLHGHTKELAYHQLMTFLEDGCARKYRLLLVITGKGNSSPQNYSVLKNSIMDWLTMSRFNEYILCISYAHYKHGGDGAFYIVLKR</sequence>
<dbReference type="InterPro" id="IPR002625">
    <property type="entry name" value="Smr_dom"/>
</dbReference>
<dbReference type="RefSeq" id="WP_323733274.1">
    <property type="nucleotide sequence ID" value="NZ_CP110820.1"/>
</dbReference>
<evidence type="ECO:0000313" key="2">
    <source>
        <dbReference type="EMBL" id="WPX96491.1"/>
    </source>
</evidence>
<dbReference type="SUPFAM" id="SSF160443">
    <property type="entry name" value="SMR domain-like"/>
    <property type="match status" value="1"/>
</dbReference>
<accession>A0ABZ0UK69</accession>
<dbReference type="EMBL" id="CP110820">
    <property type="protein sequence ID" value="WPX96491.1"/>
    <property type="molecule type" value="Genomic_DNA"/>
</dbReference>
<organism evidence="2 3">
    <name type="scientific">Candidatus Bandiella euplotis</name>
    <dbReference type="NCBI Taxonomy" id="1664265"/>
    <lineage>
        <taxon>Bacteria</taxon>
        <taxon>Pseudomonadati</taxon>
        <taxon>Pseudomonadota</taxon>
        <taxon>Alphaproteobacteria</taxon>
        <taxon>Rickettsiales</taxon>
        <taxon>Candidatus Midichloriaceae</taxon>
        <taxon>Candidatus Bandiella</taxon>
    </lineage>
</organism>
<evidence type="ECO:0000259" key="1">
    <source>
        <dbReference type="PROSITE" id="PS50828"/>
    </source>
</evidence>